<dbReference type="VEuPathDB" id="FungiDB:CPAG_01960"/>
<evidence type="ECO:0000256" key="1">
    <source>
        <dbReference type="SAM" id="MobiDB-lite"/>
    </source>
</evidence>
<organism evidence="2 3">
    <name type="scientific">Coccidioides posadasii RMSCC 3488</name>
    <dbReference type="NCBI Taxonomy" id="454284"/>
    <lineage>
        <taxon>Eukaryota</taxon>
        <taxon>Fungi</taxon>
        <taxon>Dikarya</taxon>
        <taxon>Ascomycota</taxon>
        <taxon>Pezizomycotina</taxon>
        <taxon>Eurotiomycetes</taxon>
        <taxon>Eurotiomycetidae</taxon>
        <taxon>Onygenales</taxon>
        <taxon>Onygenaceae</taxon>
        <taxon>Coccidioides</taxon>
    </lineage>
</organism>
<evidence type="ECO:0000313" key="3">
    <source>
        <dbReference type="Proteomes" id="UP000054567"/>
    </source>
</evidence>
<proteinExistence type="predicted"/>
<reference evidence="2 3" key="1">
    <citation type="submission" date="2007-06" db="EMBL/GenBank/DDBJ databases">
        <title>The Genome Sequence of Coccidioides posadasii RMSCC_3488.</title>
        <authorList>
            <consortium name="Coccidioides Genome Resources Consortium"/>
            <consortium name="The Broad Institute Genome Sequencing Platform"/>
            <person name="Henn M.R."/>
            <person name="Sykes S."/>
            <person name="Young S."/>
            <person name="Jaffe D."/>
            <person name="Berlin A."/>
            <person name="Alvarez P."/>
            <person name="Butler J."/>
            <person name="Gnerre S."/>
            <person name="Grabherr M."/>
            <person name="Mauceli E."/>
            <person name="Brockman W."/>
            <person name="Kodira C."/>
            <person name="Alvarado L."/>
            <person name="Zeng Q."/>
            <person name="Crawford M."/>
            <person name="Antoine C."/>
            <person name="Devon K."/>
            <person name="Galgiani J."/>
            <person name="Orsborn K."/>
            <person name="Lewis M.L."/>
            <person name="Nusbaum C."/>
            <person name="Galagan J."/>
            <person name="Birren B."/>
        </authorList>
    </citation>
    <scope>NUCLEOTIDE SEQUENCE [LARGE SCALE GENOMIC DNA]</scope>
    <source>
        <strain evidence="2 3">RMSCC 3488</strain>
    </source>
</reference>
<dbReference type="OrthoDB" id="5407653at2759"/>
<dbReference type="EMBL" id="DS268109">
    <property type="protein sequence ID" value="KMM65614.1"/>
    <property type="molecule type" value="Genomic_DNA"/>
</dbReference>
<feature type="compositionally biased region" description="Basic and acidic residues" evidence="1">
    <location>
        <begin position="409"/>
        <end position="428"/>
    </location>
</feature>
<evidence type="ECO:0000313" key="2">
    <source>
        <dbReference type="EMBL" id="KMM65614.1"/>
    </source>
</evidence>
<feature type="region of interest" description="Disordered" evidence="1">
    <location>
        <begin position="368"/>
        <end position="456"/>
    </location>
</feature>
<reference evidence="3" key="2">
    <citation type="journal article" date="2009" name="Genome Res.">
        <title>Comparative genomic analyses of the human fungal pathogens Coccidioides and their relatives.</title>
        <authorList>
            <person name="Sharpton T.J."/>
            <person name="Stajich J.E."/>
            <person name="Rounsley S.D."/>
            <person name="Gardner M.J."/>
            <person name="Wortman J.R."/>
            <person name="Jordar V.S."/>
            <person name="Maiti R."/>
            <person name="Kodira C.D."/>
            <person name="Neafsey D.E."/>
            <person name="Zeng Q."/>
            <person name="Hung C.-Y."/>
            <person name="McMahan C."/>
            <person name="Muszewska A."/>
            <person name="Grynberg M."/>
            <person name="Mandel M.A."/>
            <person name="Kellner E.M."/>
            <person name="Barker B.M."/>
            <person name="Galgiani J.N."/>
            <person name="Orbach M.J."/>
            <person name="Kirkland T.N."/>
            <person name="Cole G.T."/>
            <person name="Henn M.R."/>
            <person name="Birren B.W."/>
            <person name="Taylor J.W."/>
        </authorList>
    </citation>
    <scope>NUCLEOTIDE SEQUENCE [LARGE SCALE GENOMIC DNA]</scope>
    <source>
        <strain evidence="3">RMSCC 3488</strain>
    </source>
</reference>
<sequence length="565" mass="64233">MFAWGGGIAVPTLTVDTEKERAPPPPATPLDFPSYVPDLESWPEDGPTCDKLHQLLSRLKKPQDISAEFLQALNLKVEPDVAPTDLIAGDTLKSLPPFQWPEKSEQSETSASTPAAAAKKLMSNGFPFPDKEKYDLLREELLFDNDDAFRTLSRLSPLPGRQKIRLTHSRKFWTGLEHISQYWDTSLDQYIERSEPEPEPGPANVAETSHDQTPMKDDVPKTPPGDKMDIDSGNVDKDVDMTKSESQTTYKGRRIGTGKDMPESMREDTMRGFLEMIAWSFGCQPSVPVLPPRLFVKGLLFPVRQNFTISRAPQDRQIARKGILEGPILFAQCRGDTEFHGPNGNPQSRYAEICDLLRETAAMLLLAQERSREGNTETKPGDGKWWATEPRWGGAPNDGPVGDPENNQSEDKEKGSAPDADAEKNDNKRPRHDRYPLSLRRAGLGHSKKRSMSEQWKIVQPGPSLWDRKMRYMQIGKPRDSPFDDVFMVSSINHHFAILRLRVHANYIEWLKTGKTNFPVEDAEQPWHRIVLRRTRWFDFFNPEDRVAGLDALWTIFSYMMRPEN</sequence>
<dbReference type="Proteomes" id="UP000054567">
    <property type="component" value="Unassembled WGS sequence"/>
</dbReference>
<protein>
    <submittedName>
        <fullName evidence="2">Uncharacterized protein</fullName>
    </submittedName>
</protein>
<name>A0A0J6F9K1_COCPO</name>
<feature type="region of interest" description="Disordered" evidence="1">
    <location>
        <begin position="13"/>
        <end position="44"/>
    </location>
</feature>
<accession>A0A0J6F9K1</accession>
<feature type="compositionally biased region" description="Basic and acidic residues" evidence="1">
    <location>
        <begin position="369"/>
        <end position="382"/>
    </location>
</feature>
<reference evidence="3" key="3">
    <citation type="journal article" date="2010" name="Genome Res.">
        <title>Population genomic sequencing of Coccidioides fungi reveals recent hybridization and transposon control.</title>
        <authorList>
            <person name="Neafsey D.E."/>
            <person name="Barker B.M."/>
            <person name="Sharpton T.J."/>
            <person name="Stajich J.E."/>
            <person name="Park D.J."/>
            <person name="Whiston E."/>
            <person name="Hung C.-Y."/>
            <person name="McMahan C."/>
            <person name="White J."/>
            <person name="Sykes S."/>
            <person name="Heiman D."/>
            <person name="Young S."/>
            <person name="Zeng Q."/>
            <person name="Abouelleil A."/>
            <person name="Aftuck L."/>
            <person name="Bessette D."/>
            <person name="Brown A."/>
            <person name="FitzGerald M."/>
            <person name="Lui A."/>
            <person name="Macdonald J.P."/>
            <person name="Priest M."/>
            <person name="Orbach M.J."/>
            <person name="Galgiani J.N."/>
            <person name="Kirkland T.N."/>
            <person name="Cole G.T."/>
            <person name="Birren B.W."/>
            <person name="Henn M.R."/>
            <person name="Taylor J.W."/>
            <person name="Rounsley S.D."/>
        </authorList>
    </citation>
    <scope>NUCLEOTIDE SEQUENCE [LARGE SCALE GENOMIC DNA]</scope>
    <source>
        <strain evidence="3">RMSCC 3488</strain>
    </source>
</reference>
<feature type="compositionally biased region" description="Basic and acidic residues" evidence="1">
    <location>
        <begin position="208"/>
        <end position="243"/>
    </location>
</feature>
<gene>
    <name evidence="2" type="ORF">CPAG_01960</name>
</gene>
<dbReference type="AlphaFoldDB" id="A0A0J6F9K1"/>
<feature type="region of interest" description="Disordered" evidence="1">
    <location>
        <begin position="192"/>
        <end position="264"/>
    </location>
</feature>